<dbReference type="EMBL" id="FSRC01000001">
    <property type="protein sequence ID" value="SIN72562.1"/>
    <property type="molecule type" value="Genomic_DNA"/>
</dbReference>
<reference evidence="2" key="1">
    <citation type="submission" date="2016-11" db="EMBL/GenBank/DDBJ databases">
        <authorList>
            <person name="Varghese N."/>
            <person name="Submissions S."/>
        </authorList>
    </citation>
    <scope>NUCLEOTIDE SEQUENCE [LARGE SCALE GENOMIC DNA]</scope>
    <source>
        <strain evidence="2">DSM 15292</strain>
    </source>
</reference>
<gene>
    <name evidence="1" type="ORF">SAMN05444394_1217</name>
</gene>
<protein>
    <submittedName>
        <fullName evidence="1">Uncharacterized protein</fullName>
    </submittedName>
</protein>
<accession>A0A1N6DP38</accession>
<proteinExistence type="predicted"/>
<organism evidence="1 2">
    <name type="scientific">Algoriphagus halophilus</name>
    <dbReference type="NCBI Taxonomy" id="226505"/>
    <lineage>
        <taxon>Bacteria</taxon>
        <taxon>Pseudomonadati</taxon>
        <taxon>Bacteroidota</taxon>
        <taxon>Cytophagia</taxon>
        <taxon>Cytophagales</taxon>
        <taxon>Cyclobacteriaceae</taxon>
        <taxon>Algoriphagus</taxon>
    </lineage>
</organism>
<dbReference type="STRING" id="226505.SAMN05444394_1217"/>
<evidence type="ECO:0000313" key="2">
    <source>
        <dbReference type="Proteomes" id="UP000185221"/>
    </source>
</evidence>
<sequence length="227" mass="26406">MESMNKLVPIVFLVVLGLFFSCERKLDENPIELEFDFQPLEVGNYWVYEVEETIYFGENDSEDDAYFLQDIIQSTYINEANEVVFIIQRSKSYDQLEWDPLEQYTLLRRGNTLIRTIQNQPVIALVFPPSDGTTWDSNNYLNAPEDLFELKTIAANSSNKRIQINQEEADDLVTYRDHRYEVFEKGIGLVEDYEEVITYCSRNDCLGDQLIDGGSKLHMTITEHGKL</sequence>
<dbReference type="Proteomes" id="UP000185221">
    <property type="component" value="Unassembled WGS sequence"/>
</dbReference>
<evidence type="ECO:0000313" key="1">
    <source>
        <dbReference type="EMBL" id="SIN72562.1"/>
    </source>
</evidence>
<dbReference type="PROSITE" id="PS51257">
    <property type="entry name" value="PROKAR_LIPOPROTEIN"/>
    <property type="match status" value="1"/>
</dbReference>
<name>A0A1N6DP38_9BACT</name>
<dbReference type="AlphaFoldDB" id="A0A1N6DP38"/>
<keyword evidence="2" id="KW-1185">Reference proteome</keyword>